<reference evidence="2" key="1">
    <citation type="submission" date="2014-11" db="EMBL/GenBank/DDBJ databases">
        <authorList>
            <person name="Amaro Gonzalez C."/>
        </authorList>
    </citation>
    <scope>NUCLEOTIDE SEQUENCE</scope>
</reference>
<dbReference type="AlphaFoldDB" id="A0A0E9WM19"/>
<accession>A0A0E9WM19</accession>
<organism evidence="2">
    <name type="scientific">Anguilla anguilla</name>
    <name type="common">European freshwater eel</name>
    <name type="synonym">Muraena anguilla</name>
    <dbReference type="NCBI Taxonomy" id="7936"/>
    <lineage>
        <taxon>Eukaryota</taxon>
        <taxon>Metazoa</taxon>
        <taxon>Chordata</taxon>
        <taxon>Craniata</taxon>
        <taxon>Vertebrata</taxon>
        <taxon>Euteleostomi</taxon>
        <taxon>Actinopterygii</taxon>
        <taxon>Neopterygii</taxon>
        <taxon>Teleostei</taxon>
        <taxon>Anguilliformes</taxon>
        <taxon>Anguillidae</taxon>
        <taxon>Anguilla</taxon>
    </lineage>
</organism>
<dbReference type="EMBL" id="GBXM01017138">
    <property type="protein sequence ID" value="JAH91439.1"/>
    <property type="molecule type" value="Transcribed_RNA"/>
</dbReference>
<evidence type="ECO:0000256" key="1">
    <source>
        <dbReference type="SAM" id="MobiDB-lite"/>
    </source>
</evidence>
<feature type="compositionally biased region" description="Polar residues" evidence="1">
    <location>
        <begin position="12"/>
        <end position="22"/>
    </location>
</feature>
<evidence type="ECO:0000313" key="2">
    <source>
        <dbReference type="EMBL" id="JAH91439.1"/>
    </source>
</evidence>
<sequence length="60" mass="6644">MNKGLRCEKPQSFLNSTNQAPQPINDRVKGDCSSSEQTLYIFCRTCTSDKSNATDRSSSP</sequence>
<feature type="region of interest" description="Disordered" evidence="1">
    <location>
        <begin position="1"/>
        <end position="30"/>
    </location>
</feature>
<protein>
    <submittedName>
        <fullName evidence="2">Uncharacterized protein</fullName>
    </submittedName>
</protein>
<reference evidence="2" key="2">
    <citation type="journal article" date="2015" name="Fish Shellfish Immunol.">
        <title>Early steps in the European eel (Anguilla anguilla)-Vibrio vulnificus interaction in the gills: Role of the RtxA13 toxin.</title>
        <authorList>
            <person name="Callol A."/>
            <person name="Pajuelo D."/>
            <person name="Ebbesson L."/>
            <person name="Teles M."/>
            <person name="MacKenzie S."/>
            <person name="Amaro C."/>
        </authorList>
    </citation>
    <scope>NUCLEOTIDE SEQUENCE</scope>
</reference>
<proteinExistence type="predicted"/>
<name>A0A0E9WM19_ANGAN</name>